<protein>
    <recommendedName>
        <fullName evidence="3">C2H2-type domain-containing protein</fullName>
    </recommendedName>
</protein>
<dbReference type="SMART" id="SM00355">
    <property type="entry name" value="ZnF_C2H2"/>
    <property type="match status" value="2"/>
</dbReference>
<dbReference type="PROSITE" id="PS50157">
    <property type="entry name" value="ZINC_FINGER_C2H2_2"/>
    <property type="match status" value="1"/>
</dbReference>
<evidence type="ECO:0000313" key="4">
    <source>
        <dbReference type="EMBL" id="EON61005.1"/>
    </source>
</evidence>
<dbReference type="GO" id="GO:0008270">
    <property type="term" value="F:zinc ion binding"/>
    <property type="evidence" value="ECO:0007669"/>
    <property type="project" value="UniProtKB-KW"/>
</dbReference>
<dbReference type="InterPro" id="IPR013087">
    <property type="entry name" value="Znf_C2H2_type"/>
</dbReference>
<dbReference type="Gene3D" id="3.30.160.60">
    <property type="entry name" value="Classic Zinc Finger"/>
    <property type="match status" value="1"/>
</dbReference>
<dbReference type="OrthoDB" id="6910977at2759"/>
<dbReference type="AlphaFoldDB" id="R7YGI5"/>
<sequence>MEVHNPTREYPNPCEYKGCTKKFVRKTCLLRHEQSVHVKSRNWQCPLCDACFARKDTLRRHTEDGCPKRFELRHSAPASNRPSPLSNPAPIFQRLM</sequence>
<accession>R7YGI5</accession>
<dbReference type="PROSITE" id="PS00028">
    <property type="entry name" value="ZINC_FINGER_C2H2_1"/>
    <property type="match status" value="1"/>
</dbReference>
<dbReference type="STRING" id="1168221.R7YGI5"/>
<reference evidence="5" key="1">
    <citation type="submission" date="2012-06" db="EMBL/GenBank/DDBJ databases">
        <title>The genome sequence of Coniosporium apollinis CBS 100218.</title>
        <authorList>
            <consortium name="The Broad Institute Genome Sequencing Platform"/>
            <person name="Cuomo C."/>
            <person name="Gorbushina A."/>
            <person name="Noack S."/>
            <person name="Walker B."/>
            <person name="Young S.K."/>
            <person name="Zeng Q."/>
            <person name="Gargeya S."/>
            <person name="Fitzgerald M."/>
            <person name="Haas B."/>
            <person name="Abouelleil A."/>
            <person name="Alvarado L."/>
            <person name="Arachchi H.M."/>
            <person name="Berlin A.M."/>
            <person name="Chapman S.B."/>
            <person name="Goldberg J."/>
            <person name="Griggs A."/>
            <person name="Gujja S."/>
            <person name="Hansen M."/>
            <person name="Howarth C."/>
            <person name="Imamovic A."/>
            <person name="Larimer J."/>
            <person name="McCowan C."/>
            <person name="Montmayeur A."/>
            <person name="Murphy C."/>
            <person name="Neiman D."/>
            <person name="Pearson M."/>
            <person name="Priest M."/>
            <person name="Roberts A."/>
            <person name="Saif S."/>
            <person name="Shea T."/>
            <person name="Sisk P."/>
            <person name="Sykes S."/>
            <person name="Wortman J."/>
            <person name="Nusbaum C."/>
            <person name="Birren B."/>
        </authorList>
    </citation>
    <scope>NUCLEOTIDE SEQUENCE [LARGE SCALE GENOMIC DNA]</scope>
    <source>
        <strain evidence="5">CBS 100218</strain>
    </source>
</reference>
<proteinExistence type="predicted"/>
<dbReference type="EMBL" id="JH767554">
    <property type="protein sequence ID" value="EON61005.1"/>
    <property type="molecule type" value="Genomic_DNA"/>
</dbReference>
<gene>
    <name evidence="4" type="ORF">W97_00215</name>
</gene>
<dbReference type="SUPFAM" id="SSF57667">
    <property type="entry name" value="beta-beta-alpha zinc fingers"/>
    <property type="match status" value="1"/>
</dbReference>
<evidence type="ECO:0000256" key="2">
    <source>
        <dbReference type="SAM" id="MobiDB-lite"/>
    </source>
</evidence>
<feature type="domain" description="C2H2-type" evidence="3">
    <location>
        <begin position="12"/>
        <end position="42"/>
    </location>
</feature>
<evidence type="ECO:0000259" key="3">
    <source>
        <dbReference type="PROSITE" id="PS50157"/>
    </source>
</evidence>
<organism evidence="4 5">
    <name type="scientific">Coniosporium apollinis (strain CBS 100218)</name>
    <name type="common">Rock-inhabiting black yeast</name>
    <dbReference type="NCBI Taxonomy" id="1168221"/>
    <lineage>
        <taxon>Eukaryota</taxon>
        <taxon>Fungi</taxon>
        <taxon>Dikarya</taxon>
        <taxon>Ascomycota</taxon>
        <taxon>Pezizomycotina</taxon>
        <taxon>Dothideomycetes</taxon>
        <taxon>Dothideomycetes incertae sedis</taxon>
        <taxon>Coniosporium</taxon>
    </lineage>
</organism>
<dbReference type="Pfam" id="PF00096">
    <property type="entry name" value="zf-C2H2"/>
    <property type="match status" value="1"/>
</dbReference>
<dbReference type="Proteomes" id="UP000016924">
    <property type="component" value="Unassembled WGS sequence"/>
</dbReference>
<evidence type="ECO:0000313" key="5">
    <source>
        <dbReference type="Proteomes" id="UP000016924"/>
    </source>
</evidence>
<dbReference type="RefSeq" id="XP_007776322.1">
    <property type="nucleotide sequence ID" value="XM_007778132.1"/>
</dbReference>
<dbReference type="GeneID" id="19897526"/>
<feature type="region of interest" description="Disordered" evidence="2">
    <location>
        <begin position="72"/>
        <end position="96"/>
    </location>
</feature>
<keyword evidence="5" id="KW-1185">Reference proteome</keyword>
<evidence type="ECO:0000256" key="1">
    <source>
        <dbReference type="PROSITE-ProRule" id="PRU00042"/>
    </source>
</evidence>
<keyword evidence="1" id="KW-0479">Metal-binding</keyword>
<feature type="compositionally biased region" description="Polar residues" evidence="2">
    <location>
        <begin position="77"/>
        <end position="86"/>
    </location>
</feature>
<dbReference type="HOGENOM" id="CLU_2359642_0_0_1"/>
<dbReference type="InterPro" id="IPR036236">
    <property type="entry name" value="Znf_C2H2_sf"/>
</dbReference>
<keyword evidence="1" id="KW-0863">Zinc-finger</keyword>
<keyword evidence="1" id="KW-0862">Zinc</keyword>
<name>R7YGI5_CONA1</name>
<dbReference type="eggNOG" id="KOG1721">
    <property type="taxonomic scope" value="Eukaryota"/>
</dbReference>